<dbReference type="PANTHER" id="PTHR43259:SF1">
    <property type="entry name" value="N-ACETYLTRANSFERASE DOMAIN-CONTAINING PROTEIN"/>
    <property type="match status" value="1"/>
</dbReference>
<dbReference type="Proteomes" id="UP000018296">
    <property type="component" value="Unassembled WGS sequence"/>
</dbReference>
<sequence>MNVLITEMLEIDFAPYLEHSSLEYAKEKQASGAWPADRALQNARAEISRLLPQGYFTPNHQFLSLVDALGRKVGILWLHISPERKEAFIYDFEIYEPYRDQGFGQTAMQALFAYCRSLGLAKIRLHVFAHNARAHHVYEKLGFQATDINMSKFL</sequence>
<evidence type="ECO:0000313" key="3">
    <source>
        <dbReference type="Proteomes" id="UP000018296"/>
    </source>
</evidence>
<dbReference type="Pfam" id="PF00583">
    <property type="entry name" value="Acetyltransf_1"/>
    <property type="match status" value="1"/>
</dbReference>
<dbReference type="PROSITE" id="PS51186">
    <property type="entry name" value="GNAT"/>
    <property type="match status" value="1"/>
</dbReference>
<dbReference type="InterPro" id="IPR016181">
    <property type="entry name" value="Acyl_CoA_acyltransferase"/>
</dbReference>
<feature type="domain" description="N-acetyltransferase" evidence="1">
    <location>
        <begin position="11"/>
        <end position="154"/>
    </location>
</feature>
<keyword evidence="3" id="KW-1185">Reference proteome</keyword>
<dbReference type="PATRIC" id="fig|1395513.3.peg.484"/>
<dbReference type="eggNOG" id="COG0456">
    <property type="taxonomic scope" value="Bacteria"/>
</dbReference>
<protein>
    <submittedName>
        <fullName evidence="2">N-acetyltransferase</fullName>
    </submittedName>
</protein>
<accession>V6J125</accession>
<dbReference type="SUPFAM" id="SSF55729">
    <property type="entry name" value="Acyl-CoA N-acyltransferases (Nat)"/>
    <property type="match status" value="1"/>
</dbReference>
<reference evidence="2 3" key="1">
    <citation type="journal article" date="2013" name="Genome Announc.">
        <title>Genome Sequence of Sporolactobacillus laevolacticus DSM442, an Efficient Polymer-Grade D-Lactate Producer from Agricultural Waste Cottonseed as a Nitrogen Source.</title>
        <authorList>
            <person name="Wang H."/>
            <person name="Wang L."/>
            <person name="Ju J."/>
            <person name="Yu B."/>
            <person name="Ma Y."/>
        </authorList>
    </citation>
    <scope>NUCLEOTIDE SEQUENCE [LARGE SCALE GENOMIC DNA]</scope>
    <source>
        <strain evidence="2 3">DSM 442</strain>
    </source>
</reference>
<dbReference type="Gene3D" id="3.40.630.30">
    <property type="match status" value="1"/>
</dbReference>
<dbReference type="InterPro" id="IPR000182">
    <property type="entry name" value="GNAT_dom"/>
</dbReference>
<dbReference type="InterPro" id="IPR052829">
    <property type="entry name" value="N-acetyltransferase_domain"/>
</dbReference>
<comment type="caution">
    <text evidence="2">The sequence shown here is derived from an EMBL/GenBank/DDBJ whole genome shotgun (WGS) entry which is preliminary data.</text>
</comment>
<gene>
    <name evidence="2" type="ORF">P343_02385</name>
</gene>
<dbReference type="CDD" id="cd04301">
    <property type="entry name" value="NAT_SF"/>
    <property type="match status" value="1"/>
</dbReference>
<dbReference type="STRING" id="1395513.P343_02385"/>
<dbReference type="GO" id="GO:0016747">
    <property type="term" value="F:acyltransferase activity, transferring groups other than amino-acyl groups"/>
    <property type="evidence" value="ECO:0007669"/>
    <property type="project" value="InterPro"/>
</dbReference>
<dbReference type="RefSeq" id="WP_023508787.1">
    <property type="nucleotide sequence ID" value="NZ_AWTC01000001.1"/>
</dbReference>
<evidence type="ECO:0000259" key="1">
    <source>
        <dbReference type="PROSITE" id="PS51186"/>
    </source>
</evidence>
<evidence type="ECO:0000313" key="2">
    <source>
        <dbReference type="EMBL" id="EST13608.1"/>
    </source>
</evidence>
<organism evidence="2 3">
    <name type="scientific">Sporolactobacillus laevolacticus DSM 442</name>
    <dbReference type="NCBI Taxonomy" id="1395513"/>
    <lineage>
        <taxon>Bacteria</taxon>
        <taxon>Bacillati</taxon>
        <taxon>Bacillota</taxon>
        <taxon>Bacilli</taxon>
        <taxon>Bacillales</taxon>
        <taxon>Sporolactobacillaceae</taxon>
        <taxon>Sporolactobacillus</taxon>
    </lineage>
</organism>
<dbReference type="PANTHER" id="PTHR43259">
    <property type="entry name" value="SPT10P"/>
    <property type="match status" value="1"/>
</dbReference>
<name>V6J125_9BACL</name>
<keyword evidence="2" id="KW-0808">Transferase</keyword>
<dbReference type="AlphaFoldDB" id="V6J125"/>
<dbReference type="EMBL" id="AWTC01000001">
    <property type="protein sequence ID" value="EST13608.1"/>
    <property type="molecule type" value="Genomic_DNA"/>
</dbReference>
<proteinExistence type="predicted"/>